<protein>
    <submittedName>
        <fullName evidence="3">Methyltransferase domain protein</fullName>
    </submittedName>
</protein>
<dbReference type="Proteomes" id="UP000051010">
    <property type="component" value="Unassembled WGS sequence"/>
</dbReference>
<evidence type="ECO:0000313" key="3">
    <source>
        <dbReference type="EMBL" id="KRM43973.1"/>
    </source>
</evidence>
<comment type="caution">
    <text evidence="3">The sequence shown here is derived from an EMBL/GenBank/DDBJ whole genome shotgun (WGS) entry which is preliminary data.</text>
</comment>
<proteinExistence type="predicted"/>
<dbReference type="Pfam" id="PF13649">
    <property type="entry name" value="Methyltransf_25"/>
    <property type="match status" value="1"/>
</dbReference>
<evidence type="ECO:0000256" key="1">
    <source>
        <dbReference type="ARBA" id="ARBA00022679"/>
    </source>
</evidence>
<keyword evidence="3" id="KW-0489">Methyltransferase</keyword>
<gene>
    <name evidence="3" type="ORF">FD47_GL001094</name>
</gene>
<reference evidence="3 4" key="1">
    <citation type="journal article" date="2015" name="Genome Announc.">
        <title>Expanding the biotechnology potential of lactobacilli through comparative genomics of 213 strains and associated genera.</title>
        <authorList>
            <person name="Sun Z."/>
            <person name="Harris H.M."/>
            <person name="McCann A."/>
            <person name="Guo C."/>
            <person name="Argimon S."/>
            <person name="Zhang W."/>
            <person name="Yang X."/>
            <person name="Jeffery I.B."/>
            <person name="Cooney J.C."/>
            <person name="Kagawa T.F."/>
            <person name="Liu W."/>
            <person name="Song Y."/>
            <person name="Salvetti E."/>
            <person name="Wrobel A."/>
            <person name="Rasinkangas P."/>
            <person name="Parkhill J."/>
            <person name="Rea M.C."/>
            <person name="O'Sullivan O."/>
            <person name="Ritari J."/>
            <person name="Douillard F.P."/>
            <person name="Paul Ross R."/>
            <person name="Yang R."/>
            <person name="Briner A.E."/>
            <person name="Felis G.E."/>
            <person name="de Vos W.M."/>
            <person name="Barrangou R."/>
            <person name="Klaenhammer T.R."/>
            <person name="Caufield P.W."/>
            <person name="Cui Y."/>
            <person name="Zhang H."/>
            <person name="O'Toole P.W."/>
        </authorList>
    </citation>
    <scope>NUCLEOTIDE SEQUENCE [LARGE SCALE GENOMIC DNA]</scope>
    <source>
        <strain evidence="3 4">DSM 18390</strain>
    </source>
</reference>
<keyword evidence="1 3" id="KW-0808">Transferase</keyword>
<dbReference type="AlphaFoldDB" id="A0A0R1YQ02"/>
<dbReference type="EMBL" id="AZFZ01000023">
    <property type="protein sequence ID" value="KRM43973.1"/>
    <property type="molecule type" value="Genomic_DNA"/>
</dbReference>
<feature type="domain" description="Methyltransferase" evidence="2">
    <location>
        <begin position="36"/>
        <end position="131"/>
    </location>
</feature>
<accession>A0A0R1YQ02</accession>
<dbReference type="SUPFAM" id="SSF53335">
    <property type="entry name" value="S-adenosyl-L-methionine-dependent methyltransferases"/>
    <property type="match status" value="1"/>
</dbReference>
<dbReference type="Gene3D" id="3.40.50.150">
    <property type="entry name" value="Vaccinia Virus protein VP39"/>
    <property type="match status" value="1"/>
</dbReference>
<name>A0A0R1YQ02_9LACO</name>
<dbReference type="InterPro" id="IPR029063">
    <property type="entry name" value="SAM-dependent_MTases_sf"/>
</dbReference>
<dbReference type="CDD" id="cd02440">
    <property type="entry name" value="AdoMet_MTases"/>
    <property type="match status" value="1"/>
</dbReference>
<dbReference type="PANTHER" id="PTHR43861">
    <property type="entry name" value="TRANS-ACONITATE 2-METHYLTRANSFERASE-RELATED"/>
    <property type="match status" value="1"/>
</dbReference>
<evidence type="ECO:0000259" key="2">
    <source>
        <dbReference type="Pfam" id="PF13649"/>
    </source>
</evidence>
<dbReference type="GO" id="GO:0032259">
    <property type="term" value="P:methylation"/>
    <property type="evidence" value="ECO:0007669"/>
    <property type="project" value="UniProtKB-KW"/>
</dbReference>
<dbReference type="PATRIC" id="fig|1423786.4.peg.1168"/>
<sequence>MIYHEFAKFYDDLFDDTLYDRWLTYTIERTSPNDRVLDLACGTGKLAVRLADRGYSVTGADLSEDMLTMADQLAQQANVQMSFFQVDMRDLGILGDYDAITCFDDSLCYLETPADLAQTFSEVSNHLAGGGTFLFDVISPYQTDQVYPGYMYNFQDDDRAFMWTSYAGDTIPHTVEHELSFFLYNAGKDAYDVYHELHHERTYPVETYLKQLKDVGFENVRVTTDFGAADYQPNVKRWFFEAKKES</sequence>
<dbReference type="RefSeq" id="WP_054734226.1">
    <property type="nucleotide sequence ID" value="NZ_AZFZ01000023.1"/>
</dbReference>
<organism evidence="3 4">
    <name type="scientific">Lentilactobacillus parafarraginis DSM 18390 = JCM 14109</name>
    <dbReference type="NCBI Taxonomy" id="1423786"/>
    <lineage>
        <taxon>Bacteria</taxon>
        <taxon>Bacillati</taxon>
        <taxon>Bacillota</taxon>
        <taxon>Bacilli</taxon>
        <taxon>Lactobacillales</taxon>
        <taxon>Lactobacillaceae</taxon>
        <taxon>Lentilactobacillus</taxon>
    </lineage>
</organism>
<evidence type="ECO:0000313" key="4">
    <source>
        <dbReference type="Proteomes" id="UP000051010"/>
    </source>
</evidence>
<dbReference type="InterPro" id="IPR041698">
    <property type="entry name" value="Methyltransf_25"/>
</dbReference>
<dbReference type="Gene3D" id="2.20.25.110">
    <property type="entry name" value="S-adenosyl-L-methionine-dependent methyltransferases"/>
    <property type="match status" value="1"/>
</dbReference>
<dbReference type="GO" id="GO:0008168">
    <property type="term" value="F:methyltransferase activity"/>
    <property type="evidence" value="ECO:0007669"/>
    <property type="project" value="UniProtKB-KW"/>
</dbReference>